<reference evidence="1 2" key="1">
    <citation type="submission" date="2023-11" db="EMBL/GenBank/DDBJ databases">
        <title>Halocaridina rubra genome assembly.</title>
        <authorList>
            <person name="Smith C."/>
        </authorList>
    </citation>
    <scope>NUCLEOTIDE SEQUENCE [LARGE SCALE GENOMIC DNA]</scope>
    <source>
        <strain evidence="1">EP-1</strain>
        <tissue evidence="1">Whole</tissue>
    </source>
</reference>
<dbReference type="EMBL" id="JAXCGZ010017009">
    <property type="protein sequence ID" value="KAK7069162.1"/>
    <property type="molecule type" value="Genomic_DNA"/>
</dbReference>
<dbReference type="Proteomes" id="UP001381693">
    <property type="component" value="Unassembled WGS sequence"/>
</dbReference>
<organism evidence="1 2">
    <name type="scientific">Halocaridina rubra</name>
    <name type="common">Hawaiian red shrimp</name>
    <dbReference type="NCBI Taxonomy" id="373956"/>
    <lineage>
        <taxon>Eukaryota</taxon>
        <taxon>Metazoa</taxon>
        <taxon>Ecdysozoa</taxon>
        <taxon>Arthropoda</taxon>
        <taxon>Crustacea</taxon>
        <taxon>Multicrustacea</taxon>
        <taxon>Malacostraca</taxon>
        <taxon>Eumalacostraca</taxon>
        <taxon>Eucarida</taxon>
        <taxon>Decapoda</taxon>
        <taxon>Pleocyemata</taxon>
        <taxon>Caridea</taxon>
        <taxon>Atyoidea</taxon>
        <taxon>Atyidae</taxon>
        <taxon>Halocaridina</taxon>
    </lineage>
</organism>
<sequence>MLNEEDNREAETVAVGNEWRIPVLGDENDREITKEEVRLALRTVNAGKAPGIDGCHVECLSKGGEAFVAWMDHTRNH</sequence>
<keyword evidence="2" id="KW-1185">Reference proteome</keyword>
<proteinExistence type="predicted"/>
<evidence type="ECO:0000313" key="1">
    <source>
        <dbReference type="EMBL" id="KAK7069162.1"/>
    </source>
</evidence>
<evidence type="ECO:0000313" key="2">
    <source>
        <dbReference type="Proteomes" id="UP001381693"/>
    </source>
</evidence>
<accession>A0AAN8WN46</accession>
<gene>
    <name evidence="1" type="ORF">SK128_005564</name>
</gene>
<dbReference type="AlphaFoldDB" id="A0AAN8WN46"/>
<name>A0AAN8WN46_HALRR</name>
<protein>
    <submittedName>
        <fullName evidence="1">Uncharacterized protein</fullName>
    </submittedName>
</protein>
<comment type="caution">
    <text evidence="1">The sequence shown here is derived from an EMBL/GenBank/DDBJ whole genome shotgun (WGS) entry which is preliminary data.</text>
</comment>